<dbReference type="SUPFAM" id="SSF46955">
    <property type="entry name" value="Putative DNA-binding domain"/>
    <property type="match status" value="1"/>
</dbReference>
<dbReference type="InterPro" id="IPR041657">
    <property type="entry name" value="HTH_17"/>
</dbReference>
<accession>A0A938WVK1</accession>
<dbReference type="Proteomes" id="UP000706891">
    <property type="component" value="Unassembled WGS sequence"/>
</dbReference>
<dbReference type="RefSeq" id="WP_205105071.1">
    <property type="nucleotide sequence ID" value="NZ_JACJJG010000049.1"/>
</dbReference>
<evidence type="ECO:0000313" key="3">
    <source>
        <dbReference type="Proteomes" id="UP000706891"/>
    </source>
</evidence>
<sequence>MEDEKAPFGTQLVIITKADLDELINKAVNGSIALKNFNALNDEKRNTVLPDKERFITRDEAARMLHVDLSTLWRWNKAGILCSKKVGQRRVMYKYTDVLDLLNGKAYGQKD</sequence>
<dbReference type="AlphaFoldDB" id="A0A938WVK1"/>
<feature type="domain" description="Helix-turn-helix" evidence="1">
    <location>
        <begin position="57"/>
        <end position="104"/>
    </location>
</feature>
<name>A0A938WVK1_9BACT</name>
<reference evidence="2" key="1">
    <citation type="submission" date="2020-08" db="EMBL/GenBank/DDBJ databases">
        <authorList>
            <person name="Cejkova D."/>
            <person name="Kubasova T."/>
            <person name="Jahodarova E."/>
            <person name="Rychlik I."/>
        </authorList>
    </citation>
    <scope>NUCLEOTIDE SEQUENCE</scope>
    <source>
        <strain evidence="2">An824</strain>
    </source>
</reference>
<organism evidence="2 3">
    <name type="scientific">Marseilla massiliensis</name>
    <dbReference type="NCBI Taxonomy" id="1841864"/>
    <lineage>
        <taxon>Bacteria</taxon>
        <taxon>Pseudomonadati</taxon>
        <taxon>Bacteroidota</taxon>
        <taxon>Bacteroidia</taxon>
        <taxon>Bacteroidales</taxon>
        <taxon>Prevotellaceae</taxon>
        <taxon>Marseilla</taxon>
    </lineage>
</organism>
<keyword evidence="3" id="KW-1185">Reference proteome</keyword>
<protein>
    <submittedName>
        <fullName evidence="2">Helix-turn-helix domain-containing protein</fullName>
    </submittedName>
</protein>
<evidence type="ECO:0000259" key="1">
    <source>
        <dbReference type="Pfam" id="PF12728"/>
    </source>
</evidence>
<reference evidence="2" key="2">
    <citation type="journal article" date="2021" name="Sci. Rep.">
        <title>The distribution of antibiotic resistance genes in chicken gut microbiota commensals.</title>
        <authorList>
            <person name="Juricova H."/>
            <person name="Matiasovicova J."/>
            <person name="Kubasova T."/>
            <person name="Cejkova D."/>
            <person name="Rychlik I."/>
        </authorList>
    </citation>
    <scope>NUCLEOTIDE SEQUENCE</scope>
    <source>
        <strain evidence="2">An824</strain>
    </source>
</reference>
<dbReference type="EMBL" id="JACJJG010000049">
    <property type="protein sequence ID" value="MBM6674040.1"/>
    <property type="molecule type" value="Genomic_DNA"/>
</dbReference>
<dbReference type="Pfam" id="PF12728">
    <property type="entry name" value="HTH_17"/>
    <property type="match status" value="1"/>
</dbReference>
<comment type="caution">
    <text evidence="2">The sequence shown here is derived from an EMBL/GenBank/DDBJ whole genome shotgun (WGS) entry which is preliminary data.</text>
</comment>
<proteinExistence type="predicted"/>
<dbReference type="InterPro" id="IPR009061">
    <property type="entry name" value="DNA-bd_dom_put_sf"/>
</dbReference>
<evidence type="ECO:0000313" key="2">
    <source>
        <dbReference type="EMBL" id="MBM6674040.1"/>
    </source>
</evidence>
<gene>
    <name evidence="2" type="ORF">H6A34_09150</name>
</gene>